<dbReference type="InterPro" id="IPR011188">
    <property type="entry name" value="UPF0302"/>
</dbReference>
<dbReference type="InterPro" id="IPR014957">
    <property type="entry name" value="IDEAL_dom"/>
</dbReference>
<sequence length="197" mass="23561">MGEAITISAKREFIRWFLNNYQFKKNEGSWLFNYFLTDDRLLEKVHFTDDLYNREKTMIISTVCSHATPFLYQKKSRLNYDVEEAFNDIKENPNEDVYINIFFKDRMSCPQYLIVLEGRGKTERQGQTQPRVTQDNMAASLMTELVIDQLMRSNRLKELTEQIDAALVKRDKPLFMKLTEEWNELRRWAGDLHENNR</sequence>
<dbReference type="EMBL" id="MCHY01000006">
    <property type="protein sequence ID" value="RKD25731.1"/>
    <property type="molecule type" value="Genomic_DNA"/>
</dbReference>
<name>A0A419SND4_9BACL</name>
<dbReference type="Pfam" id="PF08858">
    <property type="entry name" value="IDEAL"/>
    <property type="match status" value="1"/>
</dbReference>
<keyword evidence="3" id="KW-1185">Reference proteome</keyword>
<dbReference type="InterPro" id="IPR027393">
    <property type="entry name" value="Virus_scaffolding_prot_C"/>
</dbReference>
<dbReference type="AlphaFoldDB" id="A0A419SND4"/>
<evidence type="ECO:0000259" key="1">
    <source>
        <dbReference type="SMART" id="SM00914"/>
    </source>
</evidence>
<evidence type="ECO:0000313" key="3">
    <source>
        <dbReference type="Proteomes" id="UP000284219"/>
    </source>
</evidence>
<accession>A0A419SND4</accession>
<dbReference type="Proteomes" id="UP000284219">
    <property type="component" value="Unassembled WGS sequence"/>
</dbReference>
<dbReference type="Gene3D" id="3.40.1530.30">
    <property type="entry name" value="Uncharacterised family UPF0302, N-terminal domain"/>
    <property type="match status" value="1"/>
</dbReference>
<dbReference type="RefSeq" id="WP_120188405.1">
    <property type="nucleotide sequence ID" value="NZ_MCHY01000006.1"/>
</dbReference>
<protein>
    <recommendedName>
        <fullName evidence="1">IDEAL domain-containing protein</fullName>
    </recommendedName>
</protein>
<dbReference type="SMART" id="SM00914">
    <property type="entry name" value="IDEAL"/>
    <property type="match status" value="1"/>
</dbReference>
<dbReference type="PIRSF" id="PIRSF007165">
    <property type="entry name" value="UCP007165"/>
    <property type="match status" value="1"/>
</dbReference>
<dbReference type="InterPro" id="IPR038091">
    <property type="entry name" value="UPF0302_N_sf"/>
</dbReference>
<dbReference type="Pfam" id="PF08864">
    <property type="entry name" value="UPF0302"/>
    <property type="match status" value="1"/>
</dbReference>
<reference evidence="2 3" key="1">
    <citation type="submission" date="2016-08" db="EMBL/GenBank/DDBJ databases">
        <title>Novel Firmicute Genomes.</title>
        <authorList>
            <person name="Poppleton D.I."/>
            <person name="Gribaldo S."/>
        </authorList>
    </citation>
    <scope>NUCLEOTIDE SEQUENCE [LARGE SCALE GENOMIC DNA]</scope>
    <source>
        <strain evidence="2 3">RAOx-1</strain>
    </source>
</reference>
<dbReference type="OrthoDB" id="2155814at2"/>
<dbReference type="Gene3D" id="4.10.810.10">
    <property type="entry name" value="Virus Scaffolding Protein, Chain A"/>
    <property type="match status" value="1"/>
</dbReference>
<organism evidence="2 3">
    <name type="scientific">Ammoniphilus oxalaticus</name>
    <dbReference type="NCBI Taxonomy" id="66863"/>
    <lineage>
        <taxon>Bacteria</taxon>
        <taxon>Bacillati</taxon>
        <taxon>Bacillota</taxon>
        <taxon>Bacilli</taxon>
        <taxon>Bacillales</taxon>
        <taxon>Paenibacillaceae</taxon>
        <taxon>Aneurinibacillus group</taxon>
        <taxon>Ammoniphilus</taxon>
    </lineage>
</organism>
<evidence type="ECO:0000313" key="2">
    <source>
        <dbReference type="EMBL" id="RKD25731.1"/>
    </source>
</evidence>
<comment type="caution">
    <text evidence="2">The sequence shown here is derived from an EMBL/GenBank/DDBJ whole genome shotgun (WGS) entry which is preliminary data.</text>
</comment>
<gene>
    <name evidence="2" type="ORF">BEP19_01960</name>
</gene>
<dbReference type="InterPro" id="IPR014963">
    <property type="entry name" value="UPF0302_N"/>
</dbReference>
<feature type="domain" description="IDEAL" evidence="1">
    <location>
        <begin position="146"/>
        <end position="182"/>
    </location>
</feature>
<proteinExistence type="predicted"/>